<evidence type="ECO:0000256" key="1">
    <source>
        <dbReference type="SAM" id="Phobius"/>
    </source>
</evidence>
<name>A0ABP0XF27_9BRYO</name>
<protein>
    <submittedName>
        <fullName evidence="2">Uncharacterized protein</fullName>
    </submittedName>
</protein>
<keyword evidence="3" id="KW-1185">Reference proteome</keyword>
<feature type="transmembrane region" description="Helical" evidence="1">
    <location>
        <begin position="12"/>
        <end position="29"/>
    </location>
</feature>
<reference evidence="2" key="1">
    <citation type="submission" date="2024-02" db="EMBL/GenBank/DDBJ databases">
        <authorList>
            <consortium name="ELIXIR-Norway"/>
            <consortium name="Elixir Norway"/>
        </authorList>
    </citation>
    <scope>NUCLEOTIDE SEQUENCE</scope>
</reference>
<organism evidence="2 3">
    <name type="scientific">Sphagnum jensenii</name>
    <dbReference type="NCBI Taxonomy" id="128206"/>
    <lineage>
        <taxon>Eukaryota</taxon>
        <taxon>Viridiplantae</taxon>
        <taxon>Streptophyta</taxon>
        <taxon>Embryophyta</taxon>
        <taxon>Bryophyta</taxon>
        <taxon>Sphagnophytina</taxon>
        <taxon>Sphagnopsida</taxon>
        <taxon>Sphagnales</taxon>
        <taxon>Sphagnaceae</taxon>
        <taxon>Sphagnum</taxon>
    </lineage>
</organism>
<accession>A0ABP0XF27</accession>
<dbReference type="EMBL" id="OZ020103">
    <property type="protein sequence ID" value="CAK9277262.1"/>
    <property type="molecule type" value="Genomic_DNA"/>
</dbReference>
<keyword evidence="1" id="KW-0812">Transmembrane</keyword>
<evidence type="ECO:0000313" key="3">
    <source>
        <dbReference type="Proteomes" id="UP001497444"/>
    </source>
</evidence>
<dbReference type="Proteomes" id="UP001497444">
    <property type="component" value="Chromosome 8"/>
</dbReference>
<keyword evidence="1" id="KW-0472">Membrane</keyword>
<gene>
    <name evidence="2" type="ORF">CSSPJE1EN1_LOCUS22740</name>
</gene>
<sequence>MNCLPILSHQQLLYLLAMSIASRLFSLFYRELFLFRCILVPPLSSPTEVQTSCLKEKKRIGEEIVKTVFVNDVIFHNSLLGKLTDHGVTTCILLSDVCNVTLPVPSRMHSNVIMCTSMHDCSIKLDPEDNFRTMCPEKKVDPLVEGDRGATQVCRILSYAGLAVAQPSQAAASVFKSWQASKAVCEEQPEFDDSSGAVEVCVSHSDPASSSLQLLAAVYSVNCEIEKEKGVYAIKFHERALTLLDGL</sequence>
<keyword evidence="1" id="KW-1133">Transmembrane helix</keyword>
<evidence type="ECO:0000313" key="2">
    <source>
        <dbReference type="EMBL" id="CAK9277262.1"/>
    </source>
</evidence>
<proteinExistence type="predicted"/>